<reference evidence="12" key="1">
    <citation type="submission" date="2016-02" db="EMBL/GenBank/DDBJ databases">
        <title>RNAseq analyses of the midgut from blood- or serum-fed Ixodes ricinus ticks.</title>
        <authorList>
            <person name="Perner J."/>
            <person name="Provaznik J."/>
            <person name="Schrenkova J."/>
            <person name="Urbanova V."/>
            <person name="Ribeiro J.M."/>
            <person name="Kopacek P."/>
        </authorList>
    </citation>
    <scope>NUCLEOTIDE SEQUENCE</scope>
    <source>
        <tissue evidence="12">Gut</tissue>
    </source>
</reference>
<dbReference type="InterPro" id="IPR049781">
    <property type="entry name" value="AF10/AF17_PHD"/>
</dbReference>
<dbReference type="GO" id="GO:0042393">
    <property type="term" value="F:histone binding"/>
    <property type="evidence" value="ECO:0007669"/>
    <property type="project" value="UniProtKB-ARBA"/>
</dbReference>
<feature type="region of interest" description="Disordered" evidence="9">
    <location>
        <begin position="675"/>
        <end position="756"/>
    </location>
</feature>
<evidence type="ECO:0000259" key="11">
    <source>
        <dbReference type="PROSITE" id="PS51805"/>
    </source>
</evidence>
<dbReference type="PANTHER" id="PTHR13793:SF164">
    <property type="entry name" value="ALHAMBRA, ISOFORM P"/>
    <property type="match status" value="1"/>
</dbReference>
<feature type="compositionally biased region" description="Low complexity" evidence="9">
    <location>
        <begin position="242"/>
        <end position="286"/>
    </location>
</feature>
<organism evidence="12">
    <name type="scientific">Ixodes ricinus</name>
    <name type="common">Common tick</name>
    <name type="synonym">Acarus ricinus</name>
    <dbReference type="NCBI Taxonomy" id="34613"/>
    <lineage>
        <taxon>Eukaryota</taxon>
        <taxon>Metazoa</taxon>
        <taxon>Ecdysozoa</taxon>
        <taxon>Arthropoda</taxon>
        <taxon>Chelicerata</taxon>
        <taxon>Arachnida</taxon>
        <taxon>Acari</taxon>
        <taxon>Parasitiformes</taxon>
        <taxon>Ixodida</taxon>
        <taxon>Ixodoidea</taxon>
        <taxon>Ixodidae</taxon>
        <taxon>Ixodinae</taxon>
        <taxon>Ixodes</taxon>
    </lineage>
</organism>
<dbReference type="SMART" id="SM00249">
    <property type="entry name" value="PHD"/>
    <property type="match status" value="2"/>
</dbReference>
<feature type="domain" description="PHD-type" evidence="10">
    <location>
        <begin position="5"/>
        <end position="57"/>
    </location>
</feature>
<feature type="region of interest" description="Disordered" evidence="9">
    <location>
        <begin position="307"/>
        <end position="460"/>
    </location>
</feature>
<feature type="compositionally biased region" description="Basic and acidic residues" evidence="9">
    <location>
        <begin position="451"/>
        <end position="460"/>
    </location>
</feature>
<dbReference type="GO" id="GO:0005634">
    <property type="term" value="C:nucleus"/>
    <property type="evidence" value="ECO:0007669"/>
    <property type="project" value="UniProtKB-SubCell"/>
</dbReference>
<evidence type="ECO:0000256" key="6">
    <source>
        <dbReference type="ARBA" id="ARBA00022833"/>
    </source>
</evidence>
<dbReference type="EMBL" id="GEFM01004327">
    <property type="protein sequence ID" value="JAP71469.1"/>
    <property type="molecule type" value="mRNA"/>
</dbReference>
<name>A0A131XWQ0_IXORI</name>
<dbReference type="CDD" id="cd15672">
    <property type="entry name" value="ePHD_AF10_like"/>
    <property type="match status" value="1"/>
</dbReference>
<sequence>MKEMVGGCCVCSDERGWAENPLVYCDGQGCNVAVHQACYGIVQVPTGPWFCRKCESQERCARVRCELCPSRDGALKRTDNGGWAHVVCALYIPEVRFGNVTTMEPIVLQLVPQDRFSKTCFICEQQRHESKASIGACMQCNKSGCKQYFHVTCAQAAGLLCEEAGNYMDNVKYCGYCPYHYQKLKRDSNIKIIPAFKPIPADCEDSQEASPERKPPATTGRARMKGATPQEKRALSRQATNGGAASSDGGASSDATEPRNGASDGSSPSSGAGNNTPASTTSTTAPLPLPGKFTTANFTEAAVVQTGSPVFGSCERQRKRGRPSQQQNREAKSSAAPLQAKLEPASPPPTSGGIGSNSNSSNPTPSFSSIYENLVGSGRPDKKPKAKRAATSASGAPSRLGGGDVDHTYYRELSLGGEEGSPRPGSADSALTQPARLSLESADDATLETSPHPRPDEADDKGAAAMLTLGAGLEAWAPAPSAHVGPPRTPSLPPQRDSPAWPPPDCPPPSMAGLFPQTLEQLLERQWDQGSSFLMKQAQHFDIASLLSCLHQLRSENLELETRISGLQARRDQLLAVSARLLGPLGTLAAAAGTAGPLSTQGSSSAEAAATAAVDLRAGINPSALPGGPMGTVCFPGVLPTSQGLSQFALGSCQTPEGHASQSLQVPTSLPLGAMTQSSTDQMEGTGRTVGLTFGDPGHNRTGPSPATPSQRPFLGKPMRDGSHHRGIGGGLPATATPSSSSPPERSGCGPSQGKR</sequence>
<evidence type="ECO:0000256" key="1">
    <source>
        <dbReference type="ARBA" id="ARBA00004123"/>
    </source>
</evidence>
<dbReference type="PROSITE" id="PS51805">
    <property type="entry name" value="EPHD"/>
    <property type="match status" value="1"/>
</dbReference>
<evidence type="ECO:0000256" key="3">
    <source>
        <dbReference type="ARBA" id="ARBA00022723"/>
    </source>
</evidence>
<dbReference type="PROSITE" id="PS01359">
    <property type="entry name" value="ZF_PHD_1"/>
    <property type="match status" value="1"/>
</dbReference>
<evidence type="ECO:0000256" key="2">
    <source>
        <dbReference type="ARBA" id="ARBA00022553"/>
    </source>
</evidence>
<keyword evidence="4" id="KW-0677">Repeat</keyword>
<dbReference type="PROSITE" id="PS50016">
    <property type="entry name" value="ZF_PHD_2"/>
    <property type="match status" value="1"/>
</dbReference>
<dbReference type="FunFam" id="3.30.40.10:FF:000042">
    <property type="entry name" value="protein AF-10 isoform X1"/>
    <property type="match status" value="1"/>
</dbReference>
<dbReference type="InterPro" id="IPR019786">
    <property type="entry name" value="Zinc_finger_PHD-type_CS"/>
</dbReference>
<comment type="subcellular location">
    <subcellularLocation>
        <location evidence="1">Nucleus</location>
    </subcellularLocation>
</comment>
<dbReference type="SUPFAM" id="SSF57903">
    <property type="entry name" value="FYVE/PHD zinc finger"/>
    <property type="match status" value="1"/>
</dbReference>
<dbReference type="InterPro" id="IPR050701">
    <property type="entry name" value="Histone_Mod_Regulator"/>
</dbReference>
<protein>
    <submittedName>
        <fullName evidence="12">Putative phd finger protein af10</fullName>
    </submittedName>
</protein>
<dbReference type="CDD" id="cd15574">
    <property type="entry name" value="PHD_AF10_AF17"/>
    <property type="match status" value="1"/>
</dbReference>
<keyword evidence="3" id="KW-0479">Metal-binding</keyword>
<dbReference type="Pfam" id="PF13831">
    <property type="entry name" value="PHD_2"/>
    <property type="match status" value="1"/>
</dbReference>
<keyword evidence="5 8" id="KW-0863">Zinc-finger</keyword>
<evidence type="ECO:0000313" key="13">
    <source>
        <dbReference type="EMBL" id="JAR92721.1"/>
    </source>
</evidence>
<dbReference type="GO" id="GO:0008270">
    <property type="term" value="F:zinc ion binding"/>
    <property type="evidence" value="ECO:0007669"/>
    <property type="project" value="UniProtKB-KW"/>
</dbReference>
<dbReference type="FunFam" id="3.30.40.10:FF:000053">
    <property type="entry name" value="protein AF-10 isoform X2"/>
    <property type="match status" value="1"/>
</dbReference>
<feature type="region of interest" description="Disordered" evidence="9">
    <location>
        <begin position="478"/>
        <end position="514"/>
    </location>
</feature>
<evidence type="ECO:0000256" key="4">
    <source>
        <dbReference type="ARBA" id="ARBA00022737"/>
    </source>
</evidence>
<dbReference type="PANTHER" id="PTHR13793">
    <property type="entry name" value="PHD FINGER PROTEINS"/>
    <property type="match status" value="1"/>
</dbReference>
<evidence type="ECO:0000256" key="8">
    <source>
        <dbReference type="PROSITE-ProRule" id="PRU00146"/>
    </source>
</evidence>
<feature type="compositionally biased region" description="Polar residues" evidence="9">
    <location>
        <begin position="702"/>
        <end position="711"/>
    </location>
</feature>
<feature type="compositionally biased region" description="Pro residues" evidence="9">
    <location>
        <begin position="500"/>
        <end position="510"/>
    </location>
</feature>
<evidence type="ECO:0000259" key="10">
    <source>
        <dbReference type="PROSITE" id="PS50016"/>
    </source>
</evidence>
<keyword evidence="2" id="KW-0597">Phosphoprotein</keyword>
<feature type="region of interest" description="Disordered" evidence="9">
    <location>
        <begin position="201"/>
        <end position="293"/>
    </location>
</feature>
<proteinExistence type="evidence at transcript level"/>
<dbReference type="GO" id="GO:0031491">
    <property type="term" value="F:nucleosome binding"/>
    <property type="evidence" value="ECO:0007669"/>
    <property type="project" value="TreeGrafter"/>
</dbReference>
<dbReference type="CDD" id="cd20901">
    <property type="entry name" value="CC_AF10"/>
    <property type="match status" value="1"/>
</dbReference>
<dbReference type="AlphaFoldDB" id="A0A131XWQ0"/>
<evidence type="ECO:0000256" key="9">
    <source>
        <dbReference type="SAM" id="MobiDB-lite"/>
    </source>
</evidence>
<feature type="domain" description="PHD-type" evidence="11">
    <location>
        <begin position="62"/>
        <end position="181"/>
    </location>
</feature>
<evidence type="ECO:0000256" key="5">
    <source>
        <dbReference type="ARBA" id="ARBA00022771"/>
    </source>
</evidence>
<dbReference type="Pfam" id="PF13832">
    <property type="entry name" value="zf-HC5HC2H_2"/>
    <property type="match status" value="1"/>
</dbReference>
<keyword evidence="6" id="KW-0862">Zinc</keyword>
<dbReference type="GO" id="GO:0006357">
    <property type="term" value="P:regulation of transcription by RNA polymerase II"/>
    <property type="evidence" value="ECO:0007669"/>
    <property type="project" value="TreeGrafter"/>
</dbReference>
<dbReference type="InterPro" id="IPR034732">
    <property type="entry name" value="EPHD"/>
</dbReference>
<feature type="compositionally biased region" description="Low complexity" evidence="9">
    <location>
        <begin position="356"/>
        <end position="370"/>
    </location>
</feature>
<dbReference type="InterPro" id="IPR013083">
    <property type="entry name" value="Znf_RING/FYVE/PHD"/>
</dbReference>
<evidence type="ECO:0000256" key="7">
    <source>
        <dbReference type="ARBA" id="ARBA00023242"/>
    </source>
</evidence>
<dbReference type="InterPro" id="IPR011011">
    <property type="entry name" value="Znf_FYVE_PHD"/>
</dbReference>
<dbReference type="Gene3D" id="3.30.40.10">
    <property type="entry name" value="Zinc/RING finger domain, C3HC4 (zinc finger)"/>
    <property type="match status" value="2"/>
</dbReference>
<feature type="compositionally biased region" description="Low complexity" evidence="9">
    <location>
        <begin position="733"/>
        <end position="744"/>
    </location>
</feature>
<evidence type="ECO:0000313" key="12">
    <source>
        <dbReference type="EMBL" id="JAP71469.1"/>
    </source>
</evidence>
<keyword evidence="7" id="KW-0539">Nucleus</keyword>
<dbReference type="EMBL" id="GEGO01002683">
    <property type="protein sequence ID" value="JAR92721.1"/>
    <property type="molecule type" value="Transcribed_RNA"/>
</dbReference>
<reference evidence="13" key="2">
    <citation type="journal article" date="2018" name="PLoS Negl. Trop. Dis.">
        <title>Sialome diversity of ticks revealed by RNAseq of single tick salivary glands.</title>
        <authorList>
            <person name="Perner J."/>
            <person name="Kropackova S."/>
            <person name="Kopacek P."/>
            <person name="Ribeiro J.M."/>
        </authorList>
    </citation>
    <scope>NUCLEOTIDE SEQUENCE</scope>
    <source>
        <strain evidence="13">Siblings of single egg batch collected in Ceske Budejovice</strain>
        <tissue evidence="13">Salivary glands</tissue>
    </source>
</reference>
<dbReference type="InterPro" id="IPR001965">
    <property type="entry name" value="Znf_PHD"/>
</dbReference>
<dbReference type="InterPro" id="IPR019787">
    <property type="entry name" value="Znf_PHD-finger"/>
</dbReference>
<accession>A0A131XWQ0</accession>
<dbReference type="InterPro" id="IPR049773">
    <property type="entry name" value="AF10-like_CC"/>
</dbReference>